<comment type="caution">
    <text evidence="1">The sequence shown here is derived from an EMBL/GenBank/DDBJ whole genome shotgun (WGS) entry which is preliminary data.</text>
</comment>
<dbReference type="EMBL" id="BMIN01000005">
    <property type="protein sequence ID" value="GGD09301.1"/>
    <property type="molecule type" value="Genomic_DNA"/>
</dbReference>
<evidence type="ECO:0000313" key="2">
    <source>
        <dbReference type="Proteomes" id="UP000642571"/>
    </source>
</evidence>
<keyword evidence="2" id="KW-1185">Reference proteome</keyword>
<accession>A0ABQ1Q0C9</accession>
<organism evidence="1 2">
    <name type="scientific">Pontibacillus salipaludis</name>
    <dbReference type="NCBI Taxonomy" id="1697394"/>
    <lineage>
        <taxon>Bacteria</taxon>
        <taxon>Bacillati</taxon>
        <taxon>Bacillota</taxon>
        <taxon>Bacilli</taxon>
        <taxon>Bacillales</taxon>
        <taxon>Bacillaceae</taxon>
        <taxon>Pontibacillus</taxon>
    </lineage>
</organism>
<proteinExistence type="predicted"/>
<evidence type="ECO:0000313" key="1">
    <source>
        <dbReference type="EMBL" id="GGD09301.1"/>
    </source>
</evidence>
<gene>
    <name evidence="1" type="ORF">GCM10011389_16050</name>
</gene>
<dbReference type="Proteomes" id="UP000642571">
    <property type="component" value="Unassembled WGS sequence"/>
</dbReference>
<protein>
    <submittedName>
        <fullName evidence="1">Uncharacterized protein</fullName>
    </submittedName>
</protein>
<name>A0ABQ1Q0C9_9BACI</name>
<reference evidence="2" key="1">
    <citation type="journal article" date="2019" name="Int. J. Syst. Evol. Microbiol.">
        <title>The Global Catalogue of Microorganisms (GCM) 10K type strain sequencing project: providing services to taxonomists for standard genome sequencing and annotation.</title>
        <authorList>
            <consortium name="The Broad Institute Genomics Platform"/>
            <consortium name="The Broad Institute Genome Sequencing Center for Infectious Disease"/>
            <person name="Wu L."/>
            <person name="Ma J."/>
        </authorList>
    </citation>
    <scope>NUCLEOTIDE SEQUENCE [LARGE SCALE GENOMIC DNA]</scope>
    <source>
        <strain evidence="2">CGMCC 1.15353</strain>
    </source>
</reference>
<sequence>MAIWVKGITNKQKEGLPMLHKLVDKIVAIVTFIPRALGRLIKKIV</sequence>